<dbReference type="PANTHER" id="PTHR10963">
    <property type="entry name" value="GLYCOSYL HYDROLASE-RELATED"/>
    <property type="match status" value="1"/>
</dbReference>
<proteinExistence type="inferred from homology"/>
<dbReference type="SUPFAM" id="SSF49899">
    <property type="entry name" value="Concanavalin A-like lectins/glucanases"/>
    <property type="match status" value="1"/>
</dbReference>
<dbReference type="eggNOG" id="ENOG502S1W9">
    <property type="taxonomic scope" value="Eukaryota"/>
</dbReference>
<dbReference type="AlphaFoldDB" id="F0ZCX9"/>
<comment type="similarity">
    <text evidence="1">Belongs to the glycosyl hydrolase 16 family.</text>
</comment>
<evidence type="ECO:0000256" key="2">
    <source>
        <dbReference type="SAM" id="SignalP"/>
    </source>
</evidence>
<keyword evidence="2" id="KW-0732">Signal</keyword>
<evidence type="ECO:0000313" key="5">
    <source>
        <dbReference type="Proteomes" id="UP000001064"/>
    </source>
</evidence>
<evidence type="ECO:0000256" key="1">
    <source>
        <dbReference type="ARBA" id="ARBA00006865"/>
    </source>
</evidence>
<dbReference type="Proteomes" id="UP000001064">
    <property type="component" value="Unassembled WGS sequence"/>
</dbReference>
<feature type="domain" description="GH16" evidence="3">
    <location>
        <begin position="24"/>
        <end position="264"/>
    </location>
</feature>
<dbReference type="InterPro" id="IPR050546">
    <property type="entry name" value="Glycosyl_Hydrlase_16"/>
</dbReference>
<dbReference type="RefSeq" id="XP_003285254.1">
    <property type="nucleotide sequence ID" value="XM_003285206.1"/>
</dbReference>
<gene>
    <name evidence="4" type="ORF">DICPUDRAFT_149133</name>
</gene>
<feature type="signal peptide" evidence="2">
    <location>
        <begin position="1"/>
        <end position="21"/>
    </location>
</feature>
<feature type="chain" id="PRO_5003261608" description="GH16 domain-containing protein" evidence="2">
    <location>
        <begin position="22"/>
        <end position="265"/>
    </location>
</feature>
<dbReference type="OMA" id="MDGQQFH"/>
<dbReference type="GO" id="GO:0005975">
    <property type="term" value="P:carbohydrate metabolic process"/>
    <property type="evidence" value="ECO:0007669"/>
    <property type="project" value="InterPro"/>
</dbReference>
<protein>
    <recommendedName>
        <fullName evidence="3">GH16 domain-containing protein</fullName>
    </recommendedName>
</protein>
<dbReference type="GO" id="GO:0005576">
    <property type="term" value="C:extracellular region"/>
    <property type="evidence" value="ECO:0000318"/>
    <property type="project" value="GO_Central"/>
</dbReference>
<name>F0ZCX9_DICPU</name>
<dbReference type="InterPro" id="IPR013320">
    <property type="entry name" value="ConA-like_dom_sf"/>
</dbReference>
<dbReference type="InterPro" id="IPR000757">
    <property type="entry name" value="Beta-glucanase-like"/>
</dbReference>
<dbReference type="PANTHER" id="PTHR10963:SF55">
    <property type="entry name" value="GLYCOSIDE HYDROLASE FAMILY 16 PROTEIN"/>
    <property type="match status" value="1"/>
</dbReference>
<dbReference type="EMBL" id="GL870981">
    <property type="protein sequence ID" value="EGC38216.1"/>
    <property type="molecule type" value="Genomic_DNA"/>
</dbReference>
<evidence type="ECO:0000259" key="3">
    <source>
        <dbReference type="PROSITE" id="PS51762"/>
    </source>
</evidence>
<dbReference type="OrthoDB" id="4781at2759"/>
<dbReference type="Gene3D" id="2.60.120.200">
    <property type="match status" value="1"/>
</dbReference>
<organism evidence="4 5">
    <name type="scientific">Dictyostelium purpureum</name>
    <name type="common">Slime mold</name>
    <dbReference type="NCBI Taxonomy" id="5786"/>
    <lineage>
        <taxon>Eukaryota</taxon>
        <taxon>Amoebozoa</taxon>
        <taxon>Evosea</taxon>
        <taxon>Eumycetozoa</taxon>
        <taxon>Dictyostelia</taxon>
        <taxon>Dictyosteliales</taxon>
        <taxon>Dictyosteliaceae</taxon>
        <taxon>Dictyostelium</taxon>
    </lineage>
</organism>
<dbReference type="PROSITE" id="PS51762">
    <property type="entry name" value="GH16_2"/>
    <property type="match status" value="1"/>
</dbReference>
<sequence length="265" mass="30328">MKLYILLIFTTIIVIIKSSTSSSSSSSNEPISYNGWELVFEDEFEGNTLNINNWNPIFQSYDYNAELEIYLPENIVVDNGYLNIMSKKEQYQSHNYTSGKLTSSQRFNTTFGRIEVSAKLPIGKGYWPAIWMMPETDACWPLAGEIDIMESIGIDDLIYGTFHFSEKCGVNGQEGGNVTVPTFNQDFNLYSVIWDENQIIWMVNNVQYFQIKNSDIFPIPSTIPFYIILNTAVGGDWGGYPDEQTVFPQNFTIDYVRAYKQESNI</sequence>
<accession>F0ZCX9</accession>
<dbReference type="CDD" id="cd08023">
    <property type="entry name" value="GH16_laminarinase_like"/>
    <property type="match status" value="1"/>
</dbReference>
<evidence type="ECO:0000313" key="4">
    <source>
        <dbReference type="EMBL" id="EGC38216.1"/>
    </source>
</evidence>
<keyword evidence="5" id="KW-1185">Reference proteome</keyword>
<reference evidence="5" key="1">
    <citation type="journal article" date="2011" name="Genome Biol.">
        <title>Comparative genomics of the social amoebae Dictyostelium discoideum and Dictyostelium purpureum.</title>
        <authorList>
            <consortium name="US DOE Joint Genome Institute (JGI-PGF)"/>
            <person name="Sucgang R."/>
            <person name="Kuo A."/>
            <person name="Tian X."/>
            <person name="Salerno W."/>
            <person name="Parikh A."/>
            <person name="Feasley C.L."/>
            <person name="Dalin E."/>
            <person name="Tu H."/>
            <person name="Huang E."/>
            <person name="Barry K."/>
            <person name="Lindquist E."/>
            <person name="Shapiro H."/>
            <person name="Bruce D."/>
            <person name="Schmutz J."/>
            <person name="Salamov A."/>
            <person name="Fey P."/>
            <person name="Gaudet P."/>
            <person name="Anjard C."/>
            <person name="Babu M.M."/>
            <person name="Basu S."/>
            <person name="Bushmanova Y."/>
            <person name="van der Wel H."/>
            <person name="Katoh-Kurasawa M."/>
            <person name="Dinh C."/>
            <person name="Coutinho P.M."/>
            <person name="Saito T."/>
            <person name="Elias M."/>
            <person name="Schaap P."/>
            <person name="Kay R.R."/>
            <person name="Henrissat B."/>
            <person name="Eichinger L."/>
            <person name="Rivero F."/>
            <person name="Putnam N.H."/>
            <person name="West C.M."/>
            <person name="Loomis W.F."/>
            <person name="Chisholm R.L."/>
            <person name="Shaulsky G."/>
            <person name="Strassmann J.E."/>
            <person name="Queller D.C."/>
            <person name="Kuspa A."/>
            <person name="Grigoriev I.V."/>
        </authorList>
    </citation>
    <scope>NUCLEOTIDE SEQUENCE [LARGE SCALE GENOMIC DNA]</scope>
    <source>
        <strain evidence="5">QSDP1</strain>
    </source>
</reference>
<dbReference type="VEuPathDB" id="AmoebaDB:DICPUDRAFT_149133"/>
<dbReference type="STRING" id="5786.F0ZCX9"/>
<dbReference type="InParanoid" id="F0ZCX9"/>
<dbReference type="KEGG" id="dpp:DICPUDRAFT_149133"/>
<dbReference type="Pfam" id="PF00722">
    <property type="entry name" value="Glyco_hydro_16"/>
    <property type="match status" value="1"/>
</dbReference>
<dbReference type="GO" id="GO:0004553">
    <property type="term" value="F:hydrolase activity, hydrolyzing O-glycosyl compounds"/>
    <property type="evidence" value="ECO:0007669"/>
    <property type="project" value="InterPro"/>
</dbReference>
<dbReference type="GeneID" id="10502568"/>